<comment type="function">
    <text evidence="11">Cysteine protease that plays a key role in autophagy by mediating both proteolytic activation and delipidation of ATG8 family proteins.</text>
</comment>
<dbReference type="GO" id="GO:0035973">
    <property type="term" value="P:aggrephagy"/>
    <property type="evidence" value="ECO:0007669"/>
    <property type="project" value="TreeGrafter"/>
</dbReference>
<evidence type="ECO:0000256" key="7">
    <source>
        <dbReference type="ARBA" id="ARBA00022807"/>
    </source>
</evidence>
<proteinExistence type="inferred from homology"/>
<evidence type="ECO:0000256" key="8">
    <source>
        <dbReference type="ARBA" id="ARBA00022927"/>
    </source>
</evidence>
<keyword evidence="4 11" id="KW-0963">Cytoplasm</keyword>
<name>A0A9J6G557_HAELO</name>
<dbReference type="GO" id="GO:0034727">
    <property type="term" value="P:piecemeal microautophagy of the nucleus"/>
    <property type="evidence" value="ECO:0007669"/>
    <property type="project" value="TreeGrafter"/>
</dbReference>
<comment type="subcellular location">
    <subcellularLocation>
        <location evidence="1 11">Cytoplasm</location>
    </subcellularLocation>
</comment>
<dbReference type="GO" id="GO:0000045">
    <property type="term" value="P:autophagosome assembly"/>
    <property type="evidence" value="ECO:0007669"/>
    <property type="project" value="TreeGrafter"/>
</dbReference>
<dbReference type="InterPro" id="IPR038765">
    <property type="entry name" value="Papain-like_cys_pep_sf"/>
</dbReference>
<dbReference type="SUPFAM" id="SSF54001">
    <property type="entry name" value="Cysteine proteinases"/>
    <property type="match status" value="1"/>
</dbReference>
<dbReference type="OMA" id="PDETFHC"/>
<dbReference type="OrthoDB" id="2960936at2759"/>
<keyword evidence="8 11" id="KW-0653">Protein transport</keyword>
<evidence type="ECO:0000256" key="2">
    <source>
        <dbReference type="ARBA" id="ARBA00010958"/>
    </source>
</evidence>
<gene>
    <name evidence="13" type="ORF">HPB48_015065</name>
</gene>
<keyword evidence="7" id="KW-0788">Thiol protease</keyword>
<dbReference type="GO" id="GO:0019786">
    <property type="term" value="F:protein-phosphatidylethanolamide deconjugating activity"/>
    <property type="evidence" value="ECO:0007669"/>
    <property type="project" value="InterPro"/>
</dbReference>
<feature type="domain" description="Peptidase C54 catalytic" evidence="12">
    <location>
        <begin position="77"/>
        <end position="358"/>
    </location>
</feature>
<organism evidence="13 14">
    <name type="scientific">Haemaphysalis longicornis</name>
    <name type="common">Bush tick</name>
    <dbReference type="NCBI Taxonomy" id="44386"/>
    <lineage>
        <taxon>Eukaryota</taxon>
        <taxon>Metazoa</taxon>
        <taxon>Ecdysozoa</taxon>
        <taxon>Arthropoda</taxon>
        <taxon>Chelicerata</taxon>
        <taxon>Arachnida</taxon>
        <taxon>Acari</taxon>
        <taxon>Parasitiformes</taxon>
        <taxon>Ixodida</taxon>
        <taxon>Ixodoidea</taxon>
        <taxon>Ixodidae</taxon>
        <taxon>Haemaphysalinae</taxon>
        <taxon>Haemaphysalis</taxon>
    </lineage>
</organism>
<evidence type="ECO:0000256" key="10">
    <source>
        <dbReference type="ARBA" id="ARBA00029362"/>
    </source>
</evidence>
<dbReference type="VEuPathDB" id="VectorBase:HLOH_062771"/>
<dbReference type="AlphaFoldDB" id="A0A9J6G557"/>
<dbReference type="InterPro" id="IPR005078">
    <property type="entry name" value="Peptidase_C54"/>
</dbReference>
<dbReference type="PANTHER" id="PTHR22624">
    <property type="entry name" value="CYSTEINE PROTEASE ATG4"/>
    <property type="match status" value="1"/>
</dbReference>
<dbReference type="EMBL" id="JABSTR010000005">
    <property type="protein sequence ID" value="KAH9369833.1"/>
    <property type="molecule type" value="Genomic_DNA"/>
</dbReference>
<evidence type="ECO:0000313" key="14">
    <source>
        <dbReference type="Proteomes" id="UP000821853"/>
    </source>
</evidence>
<comment type="similarity">
    <text evidence="2 11">Belongs to the peptidase C54 family.</text>
</comment>
<evidence type="ECO:0000256" key="3">
    <source>
        <dbReference type="ARBA" id="ARBA00022448"/>
    </source>
</evidence>
<accession>A0A9J6G557</accession>
<keyword evidence="14" id="KW-1185">Reference proteome</keyword>
<evidence type="ECO:0000256" key="5">
    <source>
        <dbReference type="ARBA" id="ARBA00022670"/>
    </source>
</evidence>
<evidence type="ECO:0000256" key="9">
    <source>
        <dbReference type="ARBA" id="ARBA00023006"/>
    </source>
</evidence>
<reference evidence="13 14" key="1">
    <citation type="journal article" date="2020" name="Cell">
        <title>Large-Scale Comparative Analyses of Tick Genomes Elucidate Their Genetic Diversity and Vector Capacities.</title>
        <authorList>
            <consortium name="Tick Genome and Microbiome Consortium (TIGMIC)"/>
            <person name="Jia N."/>
            <person name="Wang J."/>
            <person name="Shi W."/>
            <person name="Du L."/>
            <person name="Sun Y."/>
            <person name="Zhan W."/>
            <person name="Jiang J.F."/>
            <person name="Wang Q."/>
            <person name="Zhang B."/>
            <person name="Ji P."/>
            <person name="Bell-Sakyi L."/>
            <person name="Cui X.M."/>
            <person name="Yuan T.T."/>
            <person name="Jiang B.G."/>
            <person name="Yang W.F."/>
            <person name="Lam T.T."/>
            <person name="Chang Q.C."/>
            <person name="Ding S.J."/>
            <person name="Wang X.J."/>
            <person name="Zhu J.G."/>
            <person name="Ruan X.D."/>
            <person name="Zhao L."/>
            <person name="Wei J.T."/>
            <person name="Ye R.Z."/>
            <person name="Que T.C."/>
            <person name="Du C.H."/>
            <person name="Zhou Y.H."/>
            <person name="Cheng J.X."/>
            <person name="Dai P.F."/>
            <person name="Guo W.B."/>
            <person name="Han X.H."/>
            <person name="Huang E.J."/>
            <person name="Li L.F."/>
            <person name="Wei W."/>
            <person name="Gao Y.C."/>
            <person name="Liu J.Z."/>
            <person name="Shao H.Z."/>
            <person name="Wang X."/>
            <person name="Wang C.C."/>
            <person name="Yang T.C."/>
            <person name="Huo Q.B."/>
            <person name="Li W."/>
            <person name="Chen H.Y."/>
            <person name="Chen S.E."/>
            <person name="Zhou L.G."/>
            <person name="Ni X.B."/>
            <person name="Tian J.H."/>
            <person name="Sheng Y."/>
            <person name="Liu T."/>
            <person name="Pan Y.S."/>
            <person name="Xia L.Y."/>
            <person name="Li J."/>
            <person name="Zhao F."/>
            <person name="Cao W.C."/>
        </authorList>
    </citation>
    <scope>NUCLEOTIDE SEQUENCE [LARGE SCALE GENOMIC DNA]</scope>
    <source>
        <strain evidence="13">HaeL-2018</strain>
    </source>
</reference>
<keyword evidence="5 11" id="KW-0645">Protease</keyword>
<keyword evidence="6 11" id="KW-0378">Hydrolase</keyword>
<dbReference type="GO" id="GO:0000423">
    <property type="term" value="P:mitophagy"/>
    <property type="evidence" value="ECO:0007669"/>
    <property type="project" value="TreeGrafter"/>
</dbReference>
<evidence type="ECO:0000259" key="12">
    <source>
        <dbReference type="Pfam" id="PF03416"/>
    </source>
</evidence>
<evidence type="ECO:0000256" key="4">
    <source>
        <dbReference type="ARBA" id="ARBA00022490"/>
    </source>
</evidence>
<dbReference type="EC" id="3.4.22.-" evidence="11"/>
<protein>
    <recommendedName>
        <fullName evidence="11">Cysteine protease</fullName>
        <ecNumber evidence="11">3.4.22.-</ecNumber>
    </recommendedName>
</protein>
<comment type="caution">
    <text evidence="13">The sequence shown here is derived from an EMBL/GenBank/DDBJ whole genome shotgun (WGS) entry which is preliminary data.</text>
</comment>
<dbReference type="PANTHER" id="PTHR22624:SF49">
    <property type="entry name" value="CYSTEINE PROTEASE"/>
    <property type="match status" value="1"/>
</dbReference>
<evidence type="ECO:0000313" key="13">
    <source>
        <dbReference type="EMBL" id="KAH9369833.1"/>
    </source>
</evidence>
<dbReference type="GO" id="GO:0005737">
    <property type="term" value="C:cytoplasm"/>
    <property type="evidence" value="ECO:0007669"/>
    <property type="project" value="UniProtKB-SubCell"/>
</dbReference>
<evidence type="ECO:0000256" key="1">
    <source>
        <dbReference type="ARBA" id="ARBA00004496"/>
    </source>
</evidence>
<comment type="catalytic activity">
    <reaction evidence="10">
        <text>[protein]-C-terminal L-amino acid-glycyl-phosphatidylethanolamide + H2O = [protein]-C-terminal L-amino acid-glycine + a 1,2-diacyl-sn-glycero-3-phosphoethanolamine</text>
        <dbReference type="Rhea" id="RHEA:67548"/>
        <dbReference type="Rhea" id="RHEA-COMP:17323"/>
        <dbReference type="Rhea" id="RHEA-COMP:17324"/>
        <dbReference type="ChEBI" id="CHEBI:15377"/>
        <dbReference type="ChEBI" id="CHEBI:64612"/>
        <dbReference type="ChEBI" id="CHEBI:172940"/>
        <dbReference type="ChEBI" id="CHEBI:172941"/>
    </reaction>
    <physiologicalReaction direction="left-to-right" evidence="10">
        <dbReference type="Rhea" id="RHEA:67549"/>
    </physiologicalReaction>
</comment>
<dbReference type="GO" id="GO:0016485">
    <property type="term" value="P:protein processing"/>
    <property type="evidence" value="ECO:0007669"/>
    <property type="project" value="TreeGrafter"/>
</dbReference>
<evidence type="ECO:0000256" key="11">
    <source>
        <dbReference type="RuleBase" id="RU363115"/>
    </source>
</evidence>
<evidence type="ECO:0000256" key="6">
    <source>
        <dbReference type="ARBA" id="ARBA00022801"/>
    </source>
</evidence>
<dbReference type="Proteomes" id="UP000821853">
    <property type="component" value="Chromosome 3"/>
</dbReference>
<dbReference type="InterPro" id="IPR046792">
    <property type="entry name" value="Peptidase_C54_cat"/>
</dbReference>
<sequence length="421" mass="47666">MFRIVKHVKITLSCCITIKRLKIFNISCVFSVSVSASRDLASLTYEVGALEYDDFKPSAEPVYILGTKYSTLHELDDLRSDVTSKIWLTYRRNFPAISGTDYTSDTGWGCMLRCGQMAVAEALMRRHLRRGWQWAPGIRDESYLRVLRMFQDKKNCTFSIHQIAQMGVSEGKAVGQWFGPNTVAHVLRKLAAFDKWSSLAIHVAMDNVVIMDDIRKVCRLEATAESGVRNRAEPAGLAAAAAESWKPLLLFIPLRLGLSEINPIYYCGLKRTFALKQSLGIIGGKPNHALYIIGVVGDDLVFLDPHTTQLAVDLDTEFPDDESYHCAHASRMDIGQLDPSIALCFYLPTEAEFDSWCNLAHKHLISEMSQPLFEITEHRPLGWPDFVDEEQRLDQEPQTADFTVLEQERKYDTSDDEFEII</sequence>
<dbReference type="Pfam" id="PF03416">
    <property type="entry name" value="Peptidase_C54"/>
    <property type="match status" value="1"/>
</dbReference>
<keyword evidence="3" id="KW-0813">Transport</keyword>
<dbReference type="GO" id="GO:0015031">
    <property type="term" value="P:protein transport"/>
    <property type="evidence" value="ECO:0007669"/>
    <property type="project" value="UniProtKB-KW"/>
</dbReference>
<dbReference type="GO" id="GO:0004197">
    <property type="term" value="F:cysteine-type endopeptidase activity"/>
    <property type="evidence" value="ECO:0007669"/>
    <property type="project" value="TreeGrafter"/>
</dbReference>
<keyword evidence="9 11" id="KW-0072">Autophagy</keyword>